<dbReference type="InterPro" id="IPR014044">
    <property type="entry name" value="CAP_dom"/>
</dbReference>
<dbReference type="STRING" id="488535.SAMN04487963_2242"/>
<evidence type="ECO:0000256" key="1">
    <source>
        <dbReference type="SAM" id="MobiDB-lite"/>
    </source>
</evidence>
<feature type="region of interest" description="Disordered" evidence="1">
    <location>
        <begin position="34"/>
        <end position="66"/>
    </location>
</feature>
<dbReference type="Gene3D" id="3.40.33.10">
    <property type="entry name" value="CAP"/>
    <property type="match status" value="1"/>
</dbReference>
<organism evidence="3 4">
    <name type="scientific">Marinobacter zhejiangensis</name>
    <dbReference type="NCBI Taxonomy" id="488535"/>
    <lineage>
        <taxon>Bacteria</taxon>
        <taxon>Pseudomonadati</taxon>
        <taxon>Pseudomonadota</taxon>
        <taxon>Gammaproteobacteria</taxon>
        <taxon>Pseudomonadales</taxon>
        <taxon>Marinobacteraceae</taxon>
        <taxon>Marinobacter</taxon>
    </lineage>
</organism>
<proteinExistence type="predicted"/>
<protein>
    <submittedName>
        <fullName evidence="3">Uncharacterized conserved protein YkwD, contains CAP (CSP/antigen 5/PR1) domain</fullName>
    </submittedName>
</protein>
<dbReference type="AlphaFoldDB" id="A0A1I4Q9H3"/>
<reference evidence="4" key="1">
    <citation type="submission" date="2016-10" db="EMBL/GenBank/DDBJ databases">
        <authorList>
            <person name="Varghese N."/>
            <person name="Submissions S."/>
        </authorList>
    </citation>
    <scope>NUCLEOTIDE SEQUENCE [LARGE SCALE GENOMIC DNA]</scope>
    <source>
        <strain evidence="4">CGMCC 1.7061</strain>
    </source>
</reference>
<dbReference type="Proteomes" id="UP000198519">
    <property type="component" value="Unassembled WGS sequence"/>
</dbReference>
<evidence type="ECO:0000313" key="3">
    <source>
        <dbReference type="EMBL" id="SFM36325.1"/>
    </source>
</evidence>
<evidence type="ECO:0000313" key="4">
    <source>
        <dbReference type="Proteomes" id="UP000198519"/>
    </source>
</evidence>
<dbReference type="PANTHER" id="PTHR31157">
    <property type="entry name" value="SCP DOMAIN-CONTAINING PROTEIN"/>
    <property type="match status" value="1"/>
</dbReference>
<feature type="domain" description="SCP" evidence="2">
    <location>
        <begin position="79"/>
        <end position="205"/>
    </location>
</feature>
<keyword evidence="4" id="KW-1185">Reference proteome</keyword>
<dbReference type="SUPFAM" id="SSF55797">
    <property type="entry name" value="PR-1-like"/>
    <property type="match status" value="1"/>
</dbReference>
<feature type="compositionally biased region" description="Polar residues" evidence="1">
    <location>
        <begin position="48"/>
        <end position="64"/>
    </location>
</feature>
<dbReference type="PANTHER" id="PTHR31157:SF1">
    <property type="entry name" value="SCP DOMAIN-CONTAINING PROTEIN"/>
    <property type="match status" value="1"/>
</dbReference>
<dbReference type="Pfam" id="PF00188">
    <property type="entry name" value="CAP"/>
    <property type="match status" value="1"/>
</dbReference>
<dbReference type="InterPro" id="IPR035940">
    <property type="entry name" value="CAP_sf"/>
</dbReference>
<feature type="compositionally biased region" description="Low complexity" evidence="1">
    <location>
        <begin position="38"/>
        <end position="47"/>
    </location>
</feature>
<dbReference type="EMBL" id="FOUE01000003">
    <property type="protein sequence ID" value="SFM36325.1"/>
    <property type="molecule type" value="Genomic_DNA"/>
</dbReference>
<evidence type="ECO:0000259" key="2">
    <source>
        <dbReference type="Pfam" id="PF00188"/>
    </source>
</evidence>
<name>A0A1I4Q9H3_9GAMM</name>
<gene>
    <name evidence="3" type="ORF">SAMN04487963_2242</name>
</gene>
<dbReference type="CDD" id="cd05379">
    <property type="entry name" value="CAP_bacterial"/>
    <property type="match status" value="1"/>
</dbReference>
<sequence length="209" mass="22995">MATTFSHFDRWSPMNSQRFLLVAITSILTACGGGGGSSDSTSVVATSQEEASTVTETSPAQPQETPRCAQTEYQKEMLARVNEARSVARSCGNTHFEPAPALTFSCEIHPAALNHSLDMATNNFFSHTGSDGLRVSHRITETGYEWSVVGENIAAGFPNVDRVMDGWLKSEGHCRNIMDPRFQHFAVARVDTNQADYPNYWTQVFATPR</sequence>
<accession>A0A1I4Q9H3</accession>